<evidence type="ECO:0000313" key="1">
    <source>
        <dbReference type="Proteomes" id="UP000036681"/>
    </source>
</evidence>
<dbReference type="AlphaFoldDB" id="A0A0M3IP01"/>
<accession>A0A0M3IP01</accession>
<dbReference type="Proteomes" id="UP000036681">
    <property type="component" value="Unplaced"/>
</dbReference>
<sequence length="98" mass="11377">MIQVALDRCTSLRASEVDTYGGQLSEVRSITEIYRSAEMATAEGDALSQSTLEGGFSRYLQYTRIKNNSRTARKMCRKNSWIWSSKTYRTRTWFDFKL</sequence>
<name>A0A0M3IP01_ASCLU</name>
<proteinExistence type="predicted"/>
<evidence type="ECO:0000313" key="2">
    <source>
        <dbReference type="WBParaSite" id="ALUE_0002047901-mRNA-1"/>
    </source>
</evidence>
<dbReference type="WBParaSite" id="ALUE_0002047901-mRNA-1">
    <property type="protein sequence ID" value="ALUE_0002047901-mRNA-1"/>
    <property type="gene ID" value="ALUE_0002047901"/>
</dbReference>
<reference evidence="2" key="1">
    <citation type="submission" date="2017-02" db="UniProtKB">
        <authorList>
            <consortium name="WormBaseParasite"/>
        </authorList>
    </citation>
    <scope>IDENTIFICATION</scope>
</reference>
<keyword evidence="1" id="KW-1185">Reference proteome</keyword>
<organism evidence="1 2">
    <name type="scientific">Ascaris lumbricoides</name>
    <name type="common">Giant roundworm</name>
    <dbReference type="NCBI Taxonomy" id="6252"/>
    <lineage>
        <taxon>Eukaryota</taxon>
        <taxon>Metazoa</taxon>
        <taxon>Ecdysozoa</taxon>
        <taxon>Nematoda</taxon>
        <taxon>Chromadorea</taxon>
        <taxon>Rhabditida</taxon>
        <taxon>Spirurina</taxon>
        <taxon>Ascaridomorpha</taxon>
        <taxon>Ascaridoidea</taxon>
        <taxon>Ascarididae</taxon>
        <taxon>Ascaris</taxon>
    </lineage>
</organism>
<protein>
    <submittedName>
        <fullName evidence="2">Flagellin_D0/D1 domain-containing protein</fullName>
    </submittedName>
</protein>